<dbReference type="Gene3D" id="1.10.10.10">
    <property type="entry name" value="Winged helix-like DNA-binding domain superfamily/Winged helix DNA-binding domain"/>
    <property type="match status" value="1"/>
</dbReference>
<keyword evidence="2" id="KW-0805">Transcription regulation</keyword>
<dbReference type="Gene3D" id="3.40.190.290">
    <property type="match status" value="1"/>
</dbReference>
<evidence type="ECO:0000313" key="8">
    <source>
        <dbReference type="Proteomes" id="UP000194159"/>
    </source>
</evidence>
<evidence type="ECO:0000256" key="3">
    <source>
        <dbReference type="ARBA" id="ARBA00023125"/>
    </source>
</evidence>
<dbReference type="PANTHER" id="PTHR30427:SF1">
    <property type="entry name" value="TRANSCRIPTIONAL ACTIVATOR PROTEIN LYSR"/>
    <property type="match status" value="1"/>
</dbReference>
<dbReference type="PRINTS" id="PR00039">
    <property type="entry name" value="HTHLYSR"/>
</dbReference>
<accession>A0AAN1END6</accession>
<comment type="similarity">
    <text evidence="1">Belongs to the LysR transcriptional regulatory family.</text>
</comment>
<dbReference type="GO" id="GO:0010628">
    <property type="term" value="P:positive regulation of gene expression"/>
    <property type="evidence" value="ECO:0007669"/>
    <property type="project" value="TreeGrafter"/>
</dbReference>
<evidence type="ECO:0000259" key="6">
    <source>
        <dbReference type="PROSITE" id="PS50931"/>
    </source>
</evidence>
<dbReference type="RefSeq" id="WP_244920143.1">
    <property type="nucleotide sequence ID" value="NZ_CP020911.1"/>
</dbReference>
<dbReference type="EMBL" id="CP020911">
    <property type="protein sequence ID" value="ARQ13842.1"/>
    <property type="molecule type" value="Genomic_DNA"/>
</dbReference>
<dbReference type="Pfam" id="PF00126">
    <property type="entry name" value="HTH_1"/>
    <property type="match status" value="1"/>
</dbReference>
<evidence type="ECO:0000256" key="4">
    <source>
        <dbReference type="ARBA" id="ARBA00023159"/>
    </source>
</evidence>
<dbReference type="Pfam" id="PF03466">
    <property type="entry name" value="LysR_substrate"/>
    <property type="match status" value="1"/>
</dbReference>
<proteinExistence type="inferred from homology"/>
<protein>
    <submittedName>
        <fullName evidence="7">LysR family transcriptional regulator protein</fullName>
    </submittedName>
</protein>
<evidence type="ECO:0000256" key="2">
    <source>
        <dbReference type="ARBA" id="ARBA00023015"/>
    </source>
</evidence>
<evidence type="ECO:0000256" key="5">
    <source>
        <dbReference type="ARBA" id="ARBA00023163"/>
    </source>
</evidence>
<dbReference type="InterPro" id="IPR005119">
    <property type="entry name" value="LysR_subst-bd"/>
</dbReference>
<keyword evidence="7" id="KW-0614">Plasmid</keyword>
<geneLocation type="plasmid" evidence="8">
    <name>pretnxc12e</name>
</geneLocation>
<dbReference type="InterPro" id="IPR036388">
    <property type="entry name" value="WH-like_DNA-bd_sf"/>
</dbReference>
<dbReference type="InterPro" id="IPR000847">
    <property type="entry name" value="LysR_HTH_N"/>
</dbReference>
<dbReference type="PANTHER" id="PTHR30427">
    <property type="entry name" value="TRANSCRIPTIONAL ACTIVATOR PROTEIN LYSR"/>
    <property type="match status" value="1"/>
</dbReference>
<gene>
    <name evidence="7" type="ORF">NXC12_PE00246</name>
</gene>
<reference evidence="7 8" key="1">
    <citation type="submission" date="2017-04" db="EMBL/GenBank/DDBJ databases">
        <title>Complete genome sequences of Rhizobium genomic linages associated to common bean (phaseolus vulgaris).</title>
        <authorList>
            <person name="Santamaria R.I."/>
            <person name="Bustos P."/>
            <person name="Perez-Carrascal O."/>
            <person name="Martinez-Flores I."/>
            <person name="Juarez S."/>
            <person name="Lozano L."/>
            <person name="Miranda F."/>
            <person name="Vinuesa P."/>
            <person name="Martinez-Romero E."/>
            <person name="Cevallos M.A."/>
            <person name="Romero D."/>
            <person name="Davila G."/>
            <person name="Gonzalez V."/>
        </authorList>
    </citation>
    <scope>NUCLEOTIDE SEQUENCE [LARGE SCALE GENOMIC DNA]</scope>
    <source>
        <strain evidence="7 8">NXC12</strain>
        <plasmid evidence="8">pretnxc12e</plasmid>
    </source>
</reference>
<dbReference type="Proteomes" id="UP000194159">
    <property type="component" value="Plasmid pRetNXC12e"/>
</dbReference>
<dbReference type="SUPFAM" id="SSF46785">
    <property type="entry name" value="Winged helix' DNA-binding domain"/>
    <property type="match status" value="1"/>
</dbReference>
<dbReference type="SUPFAM" id="SSF53850">
    <property type="entry name" value="Periplasmic binding protein-like II"/>
    <property type="match status" value="1"/>
</dbReference>
<dbReference type="PROSITE" id="PS50931">
    <property type="entry name" value="HTH_LYSR"/>
    <property type="match status" value="1"/>
</dbReference>
<organism evidence="7 8">
    <name type="scientific">Rhizobium etli</name>
    <dbReference type="NCBI Taxonomy" id="29449"/>
    <lineage>
        <taxon>Bacteria</taxon>
        <taxon>Pseudomonadati</taxon>
        <taxon>Pseudomonadota</taxon>
        <taxon>Alphaproteobacteria</taxon>
        <taxon>Hyphomicrobiales</taxon>
        <taxon>Rhizobiaceae</taxon>
        <taxon>Rhizobium/Agrobacterium group</taxon>
        <taxon>Rhizobium</taxon>
    </lineage>
</organism>
<keyword evidence="3" id="KW-0238">DNA-binding</keyword>
<name>A0AAN1END6_RHIET</name>
<keyword evidence="5" id="KW-0804">Transcription</keyword>
<evidence type="ECO:0000313" key="7">
    <source>
        <dbReference type="EMBL" id="ARQ13842.1"/>
    </source>
</evidence>
<dbReference type="AlphaFoldDB" id="A0AAN1END6"/>
<dbReference type="GO" id="GO:0003700">
    <property type="term" value="F:DNA-binding transcription factor activity"/>
    <property type="evidence" value="ECO:0007669"/>
    <property type="project" value="InterPro"/>
</dbReference>
<dbReference type="InterPro" id="IPR036390">
    <property type="entry name" value="WH_DNA-bd_sf"/>
</dbReference>
<keyword evidence="4" id="KW-0010">Activator</keyword>
<feature type="domain" description="HTH lysR-type" evidence="6">
    <location>
        <begin position="8"/>
        <end position="65"/>
    </location>
</feature>
<evidence type="ECO:0000256" key="1">
    <source>
        <dbReference type="ARBA" id="ARBA00009437"/>
    </source>
</evidence>
<sequence length="323" mass="35837">MDVTGTAVKIRQLQILREVMRAGSERLAAQMLRITQPAVSQNIRQLEEAVGFALFRRENNRLVPTVKAWEFLRTIDAAFAGLDRIGPSIDFLRNNDTRMIGIAAPSAFSFATLPKVVKRIRERSRSYAVQVKTGTYQQIFEHVLSGRSDLGISRLPLDDRTLDWLPIGSATNVCLFPTNHRFAAQQLVTAEDLAGEAIIDIDPQFASHQMSVNALRYMGTAPDIAVEYDANGHDIGYVIAGIGVSITNEIIAREYADFGVAFRRFQPGAVYHYVVVWQKDRKLTDSLRFALEELVAAVANPASQSFPNAREAVADTSLLPSEN</sequence>
<dbReference type="GO" id="GO:0043565">
    <property type="term" value="F:sequence-specific DNA binding"/>
    <property type="evidence" value="ECO:0007669"/>
    <property type="project" value="TreeGrafter"/>
</dbReference>